<dbReference type="Gene3D" id="1.10.510.10">
    <property type="entry name" value="Transferase(Phosphotransferase) domain 1"/>
    <property type="match status" value="1"/>
</dbReference>
<protein>
    <recommendedName>
        <fullName evidence="2">Fungal-type protein kinase domain-containing protein</fullName>
    </recommendedName>
</protein>
<sequence>MQSSGSRSSVPAVLCDVPQLPNEEFLEGLPLPPFCAKREPAVKAIVEELGKAVKGGKAPLTKNKAGTYTWAAFPKEPQYHTEHESTVFAQLEGVANDISGAISACKWIEGAPVKKYFDYKNNGNRKPDSGHRRDSNTSRPDAYAIRSSRSKNKGDHWWDIGPVGEYKKVDSESNFHDDAQKVLWSMNVVMREDPCRRSAYGITIENRTTRLWFCDRTRIVCSQKFNFCEEPEHLVSFFLTAMYSDETSLGWDPTIKRVITKGPKGKPEYQYDITVHQVGDGGVPEEVVYRTEELLSQLAADGILGRGTRVWTARRVGADGKTFGDLVVIKDYWVDSDRRREGTIVTTLRDEAEGIKEETQRMMLKNHVPTVVGHGDVRIHGSPDETKAFRDIHVKKCVTIDLVSALIPLRESTDKGTGSHISIASFVKRPVKRIHVLDPKTHYRIVFKERGHALHEEKSLKVAFTVIRDVVCCLCAIHLLGWVHRDISTGNILVCGAPGKERGLLTDFEYAKRCDDVDPVHQLRTGTEYFMSIEADMHTYRYRPREVNPVSAVEVSIGLGRIRAGLKQPPRRETRKDEHRSLPFRYHPLNDYESLFWVSLYMVADRVVVGHVPGPNESAKAQYAVARLLFYDRAWRTQLIEVERPDTALNLLASLHKDVVPVADLLLELKEKIYATYLIVEKDPTTHPDPQKSVSLVVEPLFETFEAICAHLDKHDKLYIKPFPGYTNAPIAREDDGNEAMGGTGN</sequence>
<reference evidence="3 4" key="1">
    <citation type="submission" date="2021-08" db="EMBL/GenBank/DDBJ databases">
        <title>Draft Genome Sequence of Phanerochaete sordida strain YK-624.</title>
        <authorList>
            <person name="Mori T."/>
            <person name="Dohra H."/>
            <person name="Suzuki T."/>
            <person name="Kawagishi H."/>
            <person name="Hirai H."/>
        </authorList>
    </citation>
    <scope>NUCLEOTIDE SEQUENCE [LARGE SCALE GENOMIC DNA]</scope>
    <source>
        <strain evidence="3 4">YK-624</strain>
    </source>
</reference>
<accession>A0A9P3LIQ5</accession>
<dbReference type="Pfam" id="PF17667">
    <property type="entry name" value="Pkinase_fungal"/>
    <property type="match status" value="1"/>
</dbReference>
<evidence type="ECO:0000259" key="2">
    <source>
        <dbReference type="Pfam" id="PF17667"/>
    </source>
</evidence>
<keyword evidence="4" id="KW-1185">Reference proteome</keyword>
<dbReference type="PANTHER" id="PTHR38248:SF2">
    <property type="entry name" value="FUNK1 11"/>
    <property type="match status" value="1"/>
</dbReference>
<dbReference type="SUPFAM" id="SSF56112">
    <property type="entry name" value="Protein kinase-like (PK-like)"/>
    <property type="match status" value="1"/>
</dbReference>
<feature type="region of interest" description="Disordered" evidence="1">
    <location>
        <begin position="119"/>
        <end position="141"/>
    </location>
</feature>
<comment type="caution">
    <text evidence="3">The sequence shown here is derived from an EMBL/GenBank/DDBJ whole genome shotgun (WGS) entry which is preliminary data.</text>
</comment>
<dbReference type="InterPro" id="IPR040976">
    <property type="entry name" value="Pkinase_fungal"/>
</dbReference>
<gene>
    <name evidence="3" type="ORF">PsYK624_126150</name>
</gene>
<dbReference type="InterPro" id="IPR011009">
    <property type="entry name" value="Kinase-like_dom_sf"/>
</dbReference>
<dbReference type="PANTHER" id="PTHR38248">
    <property type="entry name" value="FUNK1 6"/>
    <property type="match status" value="1"/>
</dbReference>
<name>A0A9P3LIQ5_9APHY</name>
<dbReference type="Proteomes" id="UP000703269">
    <property type="component" value="Unassembled WGS sequence"/>
</dbReference>
<evidence type="ECO:0000313" key="4">
    <source>
        <dbReference type="Proteomes" id="UP000703269"/>
    </source>
</evidence>
<feature type="compositionally biased region" description="Basic and acidic residues" evidence="1">
    <location>
        <begin position="125"/>
        <end position="136"/>
    </location>
</feature>
<evidence type="ECO:0000256" key="1">
    <source>
        <dbReference type="SAM" id="MobiDB-lite"/>
    </source>
</evidence>
<feature type="domain" description="Fungal-type protein kinase" evidence="2">
    <location>
        <begin position="145"/>
        <end position="603"/>
    </location>
</feature>
<organism evidence="3 4">
    <name type="scientific">Phanerochaete sordida</name>
    <dbReference type="NCBI Taxonomy" id="48140"/>
    <lineage>
        <taxon>Eukaryota</taxon>
        <taxon>Fungi</taxon>
        <taxon>Dikarya</taxon>
        <taxon>Basidiomycota</taxon>
        <taxon>Agaricomycotina</taxon>
        <taxon>Agaricomycetes</taxon>
        <taxon>Polyporales</taxon>
        <taxon>Phanerochaetaceae</taxon>
        <taxon>Phanerochaete</taxon>
    </lineage>
</organism>
<dbReference type="OrthoDB" id="2803898at2759"/>
<dbReference type="AlphaFoldDB" id="A0A9P3LIQ5"/>
<proteinExistence type="predicted"/>
<evidence type="ECO:0000313" key="3">
    <source>
        <dbReference type="EMBL" id="GJE96418.1"/>
    </source>
</evidence>
<dbReference type="EMBL" id="BPQB01000059">
    <property type="protein sequence ID" value="GJE96418.1"/>
    <property type="molecule type" value="Genomic_DNA"/>
</dbReference>